<evidence type="ECO:0000313" key="6">
    <source>
        <dbReference type="EMBL" id="KAL0279675.1"/>
    </source>
</evidence>
<keyword evidence="1 2" id="KW-0727">SH2 domain</keyword>
<dbReference type="Gene3D" id="3.30.505.10">
    <property type="entry name" value="SH2 domain"/>
    <property type="match status" value="1"/>
</dbReference>
<dbReference type="PROSITE" id="PS50001">
    <property type="entry name" value="SH2"/>
    <property type="match status" value="1"/>
</dbReference>
<evidence type="ECO:0000256" key="2">
    <source>
        <dbReference type="PROSITE-ProRule" id="PRU00191"/>
    </source>
</evidence>
<gene>
    <name evidence="6" type="ORF">PYX00_001179</name>
</gene>
<feature type="domain" description="SH2" evidence="4">
    <location>
        <begin position="413"/>
        <end position="497"/>
    </location>
</feature>
<feature type="region of interest" description="Disordered" evidence="3">
    <location>
        <begin position="285"/>
        <end position="314"/>
    </location>
</feature>
<dbReference type="PANTHER" id="PTHR10155">
    <property type="entry name" value="PHOSPHATIDYLINOSITOL 3-KINASE REGULATORY SUBUNIT"/>
    <property type="match status" value="1"/>
</dbReference>
<sequence length="628" mass="70141">MLSAMTTSENFSLRSQSRCSGSPYRTRSAFGGSRGFRDECREFLLESSYSGYEPEPIRPRESGEEFEVAAAVVTARAADDVGLETDINELLEELDLEDVAYDQSKPLKIEPNLLELSLFPPAPSADGEFRSLDEFCAKIARENKRASHHLSGGGLLSGSSQDLFQNLPEPESKSRSCTLSDAGCISTENVFDFDAGCFDARQEDCRASNFLNQISPSSPLTFDLAADAELKTVTKGTLTDVESTNPFTDYLKDVPAESTFSPTNPFYPSSLPNSSADYENVSVPEKSFSRCSTRPASPARAEEPRVSNPFLPSQTSPRTLNLTHFFLGDGRHYPQPTQPSSFVFAVPVFPIFQHRIANSSTQTSDPPETGPPPEPVYQNVTNQLKKFMQRNNHSEYDLQCLKTTMKDLRNSGWYYENVSWQESVVLLKNTEPGTFLIRDSSDPNFLFSLSVQTSRGPTSVRLHYVNGQFRLDAEEKLIPHMPSFGSVIELIDYYIENTVKNKFAGSNSKKSAKKSGKDRLQKSKEQVWIDSQGNVYSNILLVKPLYKKEHFSTLQHLTRLAINRHVRKNAQSRSGGLDFRVTAVYESSPFQDSSFPVAFDGFGPISDVDDLPLPVTLINYLKDYPYCH</sequence>
<dbReference type="GO" id="GO:0005942">
    <property type="term" value="C:phosphatidylinositol 3-kinase complex"/>
    <property type="evidence" value="ECO:0007669"/>
    <property type="project" value="TreeGrafter"/>
</dbReference>
<dbReference type="Pfam" id="PF00017">
    <property type="entry name" value="SH2"/>
    <property type="match status" value="1"/>
</dbReference>
<evidence type="ECO:0000259" key="5">
    <source>
        <dbReference type="PROSITE" id="PS50225"/>
    </source>
</evidence>
<reference evidence="6" key="1">
    <citation type="journal article" date="2024" name="Gigascience">
        <title>Chromosome-level genome of the poultry shaft louse Menopon gallinae provides insight into the host-switching and adaptive evolution of parasitic lice.</title>
        <authorList>
            <person name="Xu Y."/>
            <person name="Ma L."/>
            <person name="Liu S."/>
            <person name="Liang Y."/>
            <person name="Liu Q."/>
            <person name="He Z."/>
            <person name="Tian L."/>
            <person name="Duan Y."/>
            <person name="Cai W."/>
            <person name="Li H."/>
            <person name="Song F."/>
        </authorList>
    </citation>
    <scope>NUCLEOTIDE SEQUENCE</scope>
    <source>
        <strain evidence="6">Cailab_2023a</strain>
    </source>
</reference>
<dbReference type="EMBL" id="JARGDH010000001">
    <property type="protein sequence ID" value="KAL0279675.1"/>
    <property type="molecule type" value="Genomic_DNA"/>
</dbReference>
<dbReference type="InterPro" id="IPR001496">
    <property type="entry name" value="SOCS_box"/>
</dbReference>
<evidence type="ECO:0000259" key="4">
    <source>
        <dbReference type="PROSITE" id="PS50001"/>
    </source>
</evidence>
<organism evidence="6">
    <name type="scientific">Menopon gallinae</name>
    <name type="common">poultry shaft louse</name>
    <dbReference type="NCBI Taxonomy" id="328185"/>
    <lineage>
        <taxon>Eukaryota</taxon>
        <taxon>Metazoa</taxon>
        <taxon>Ecdysozoa</taxon>
        <taxon>Arthropoda</taxon>
        <taxon>Hexapoda</taxon>
        <taxon>Insecta</taxon>
        <taxon>Pterygota</taxon>
        <taxon>Neoptera</taxon>
        <taxon>Paraneoptera</taxon>
        <taxon>Psocodea</taxon>
        <taxon>Troctomorpha</taxon>
        <taxon>Phthiraptera</taxon>
        <taxon>Amblycera</taxon>
        <taxon>Menoponidae</taxon>
        <taxon>Menopon</taxon>
    </lineage>
</organism>
<dbReference type="SMART" id="SM00252">
    <property type="entry name" value="SH2"/>
    <property type="match status" value="1"/>
</dbReference>
<dbReference type="GO" id="GO:0046935">
    <property type="term" value="F:1-phosphatidylinositol-3-kinase regulator activity"/>
    <property type="evidence" value="ECO:0007669"/>
    <property type="project" value="TreeGrafter"/>
</dbReference>
<proteinExistence type="predicted"/>
<protein>
    <submittedName>
        <fullName evidence="6">Uncharacterized protein</fullName>
    </submittedName>
</protein>
<dbReference type="PANTHER" id="PTHR10155:SF16">
    <property type="entry name" value="SUPPRESSOR OF CYTOKINE SIGNALING 2"/>
    <property type="match status" value="1"/>
</dbReference>
<name>A0AAW2IBS0_9NEOP</name>
<comment type="caution">
    <text evidence="6">The sequence shown here is derived from an EMBL/GenBank/DDBJ whole genome shotgun (WGS) entry which is preliminary data.</text>
</comment>
<feature type="domain" description="SOCS box" evidence="5">
    <location>
        <begin position="540"/>
        <end position="627"/>
    </location>
</feature>
<dbReference type="CDD" id="cd09923">
    <property type="entry name" value="SH2_SOCS_family"/>
    <property type="match status" value="1"/>
</dbReference>
<dbReference type="GO" id="GO:0046854">
    <property type="term" value="P:phosphatidylinositol phosphate biosynthetic process"/>
    <property type="evidence" value="ECO:0007669"/>
    <property type="project" value="TreeGrafter"/>
</dbReference>
<dbReference type="SUPFAM" id="SSF55550">
    <property type="entry name" value="SH2 domain"/>
    <property type="match status" value="1"/>
</dbReference>
<dbReference type="PROSITE" id="PS50225">
    <property type="entry name" value="SOCS"/>
    <property type="match status" value="1"/>
</dbReference>
<evidence type="ECO:0000256" key="3">
    <source>
        <dbReference type="SAM" id="MobiDB-lite"/>
    </source>
</evidence>
<dbReference type="InterPro" id="IPR000980">
    <property type="entry name" value="SH2"/>
</dbReference>
<evidence type="ECO:0000256" key="1">
    <source>
        <dbReference type="ARBA" id="ARBA00022999"/>
    </source>
</evidence>
<dbReference type="InterPro" id="IPR036860">
    <property type="entry name" value="SH2_dom_sf"/>
</dbReference>
<accession>A0AAW2IBS0</accession>
<dbReference type="AlphaFoldDB" id="A0AAW2IBS0"/>